<dbReference type="InterPro" id="IPR036515">
    <property type="entry name" value="Transposase_17_sf"/>
</dbReference>
<accession>A0A087B669</accession>
<dbReference type="GO" id="GO:0004803">
    <property type="term" value="F:transposase activity"/>
    <property type="evidence" value="ECO:0007669"/>
    <property type="project" value="InterPro"/>
</dbReference>
<dbReference type="GO" id="GO:0003677">
    <property type="term" value="F:DNA binding"/>
    <property type="evidence" value="ECO:0007669"/>
    <property type="project" value="InterPro"/>
</dbReference>
<comment type="caution">
    <text evidence="2">The sequence shown here is derived from an EMBL/GenBank/DDBJ whole genome shotgun (WGS) entry which is preliminary data.</text>
</comment>
<dbReference type="STRING" id="1692.BMAGN_1427"/>
<dbReference type="Gene3D" id="3.30.70.1290">
    <property type="entry name" value="Transposase IS200-like"/>
    <property type="match status" value="1"/>
</dbReference>
<dbReference type="Proteomes" id="UP000029052">
    <property type="component" value="Unassembled WGS sequence"/>
</dbReference>
<feature type="domain" description="Transposase IS200-like" evidence="1">
    <location>
        <begin position="77"/>
        <end position="201"/>
    </location>
</feature>
<reference evidence="2 3" key="1">
    <citation type="submission" date="2014-03" db="EMBL/GenBank/DDBJ databases">
        <title>Genomics of Bifidobacteria.</title>
        <authorList>
            <person name="Ventura M."/>
            <person name="Milani C."/>
            <person name="Lugli G.A."/>
        </authorList>
    </citation>
    <scope>NUCLEOTIDE SEQUENCE [LARGE SCALE GENOMIC DNA]</scope>
    <source>
        <strain evidence="2 3">LMG 11591</strain>
    </source>
</reference>
<evidence type="ECO:0000313" key="3">
    <source>
        <dbReference type="Proteomes" id="UP000029052"/>
    </source>
</evidence>
<name>A0A087B669_9BIFI</name>
<evidence type="ECO:0000259" key="1">
    <source>
        <dbReference type="SMART" id="SM01321"/>
    </source>
</evidence>
<proteinExistence type="predicted"/>
<dbReference type="SMART" id="SM01321">
    <property type="entry name" value="Y1_Tnp"/>
    <property type="match status" value="1"/>
</dbReference>
<dbReference type="InterPro" id="IPR002686">
    <property type="entry name" value="Transposase_17"/>
</dbReference>
<dbReference type="GO" id="GO:0006313">
    <property type="term" value="P:DNA transposition"/>
    <property type="evidence" value="ECO:0007669"/>
    <property type="project" value="InterPro"/>
</dbReference>
<keyword evidence="3" id="KW-1185">Reference proteome</keyword>
<dbReference type="SUPFAM" id="SSF143422">
    <property type="entry name" value="Transposase IS200-like"/>
    <property type="match status" value="1"/>
</dbReference>
<sequence>MYTAARTCFFSAGVPYWLTRANADMAWVRSLMKFWRSQTRYFNAGLERFHLAYGSEYGIIKPMSTYGERFTHGRTSVYNLNYHIIWCTKYRRKVLTNGVDEDLKTILHAIAAEHGYRIPHVEVGLDDHVHLFVSAPPKLSVSSIVKQLKGTSSLRLFAMHPELKSTYWKRKGERSLWSPSYFAESIGAVNEQAVAKYIDNQRTKERERS</sequence>
<dbReference type="NCBIfam" id="NF033573">
    <property type="entry name" value="transpos_IS200"/>
    <property type="match status" value="1"/>
</dbReference>
<dbReference type="PANTHER" id="PTHR33360:SF2">
    <property type="entry name" value="TRANSPOSASE FOR INSERTION SEQUENCE ELEMENT IS200"/>
    <property type="match status" value="1"/>
</dbReference>
<dbReference type="eggNOG" id="COG1943">
    <property type="taxonomic scope" value="Bacteria"/>
</dbReference>
<dbReference type="AlphaFoldDB" id="A0A087B669"/>
<organism evidence="2 3">
    <name type="scientific">Bifidobacterium magnum</name>
    <dbReference type="NCBI Taxonomy" id="1692"/>
    <lineage>
        <taxon>Bacteria</taxon>
        <taxon>Bacillati</taxon>
        <taxon>Actinomycetota</taxon>
        <taxon>Actinomycetes</taxon>
        <taxon>Bifidobacteriales</taxon>
        <taxon>Bifidobacteriaceae</taxon>
        <taxon>Bifidobacterium</taxon>
    </lineage>
</organism>
<gene>
    <name evidence="2" type="ORF">BMAGN_1427</name>
</gene>
<dbReference type="Pfam" id="PF01797">
    <property type="entry name" value="Y1_Tnp"/>
    <property type="match status" value="1"/>
</dbReference>
<dbReference type="PANTHER" id="PTHR33360">
    <property type="entry name" value="TRANSPOSASE FOR INSERTION SEQUENCE ELEMENT IS200"/>
    <property type="match status" value="1"/>
</dbReference>
<evidence type="ECO:0000313" key="2">
    <source>
        <dbReference type="EMBL" id="KFI66519.1"/>
    </source>
</evidence>
<protein>
    <submittedName>
        <fullName evidence="2">Transposase IS200 like</fullName>
    </submittedName>
</protein>
<dbReference type="EMBL" id="JGZB01000013">
    <property type="protein sequence ID" value="KFI66519.1"/>
    <property type="molecule type" value="Genomic_DNA"/>
</dbReference>